<feature type="compositionally biased region" description="Gly residues" evidence="1">
    <location>
        <begin position="519"/>
        <end position="534"/>
    </location>
</feature>
<dbReference type="AlphaFoldDB" id="A0A2M6WI85"/>
<dbReference type="EMBL" id="PFBA01000017">
    <property type="protein sequence ID" value="PIT92520.1"/>
    <property type="molecule type" value="Genomic_DNA"/>
</dbReference>
<evidence type="ECO:0000256" key="1">
    <source>
        <dbReference type="SAM" id="MobiDB-lite"/>
    </source>
</evidence>
<organism evidence="2 3">
    <name type="scientific">Candidatus Harrisonbacteria bacterium CG10_big_fil_rev_8_21_14_0_10_42_17</name>
    <dbReference type="NCBI Taxonomy" id="1974584"/>
    <lineage>
        <taxon>Bacteria</taxon>
        <taxon>Candidatus Harrisoniibacteriota</taxon>
    </lineage>
</organism>
<feature type="compositionally biased region" description="Low complexity" evidence="1">
    <location>
        <begin position="535"/>
        <end position="551"/>
    </location>
</feature>
<name>A0A2M6WI85_9BACT</name>
<gene>
    <name evidence="2" type="ORF">COU08_02045</name>
</gene>
<evidence type="ECO:0000313" key="3">
    <source>
        <dbReference type="Proteomes" id="UP000228635"/>
    </source>
</evidence>
<evidence type="ECO:0000313" key="2">
    <source>
        <dbReference type="EMBL" id="PIT92520.1"/>
    </source>
</evidence>
<comment type="caution">
    <text evidence="2">The sequence shown here is derived from an EMBL/GenBank/DDBJ whole genome shotgun (WGS) entry which is preliminary data.</text>
</comment>
<accession>A0A2M6WI85</accession>
<dbReference type="Proteomes" id="UP000228635">
    <property type="component" value="Unassembled WGS sequence"/>
</dbReference>
<feature type="compositionally biased region" description="Polar residues" evidence="1">
    <location>
        <begin position="560"/>
        <end position="570"/>
    </location>
</feature>
<proteinExistence type="predicted"/>
<reference evidence="3" key="1">
    <citation type="submission" date="2017-09" db="EMBL/GenBank/DDBJ databases">
        <title>Depth-based differentiation of microbial function through sediment-hosted aquifers and enrichment of novel symbionts in the deep terrestrial subsurface.</title>
        <authorList>
            <person name="Probst A.J."/>
            <person name="Ladd B."/>
            <person name="Jarett J.K."/>
            <person name="Geller-Mcgrath D.E."/>
            <person name="Sieber C.M.K."/>
            <person name="Emerson J.B."/>
            <person name="Anantharaman K."/>
            <person name="Thomas B.C."/>
            <person name="Malmstrom R."/>
            <person name="Stieglmeier M."/>
            <person name="Klingl A."/>
            <person name="Woyke T."/>
            <person name="Ryan C.M."/>
            <person name="Banfield J.F."/>
        </authorList>
    </citation>
    <scope>NUCLEOTIDE SEQUENCE [LARGE SCALE GENOMIC DNA]</scope>
</reference>
<sequence>MSKNREGGVVEAKNAVKNASPWTKDSVQVNKDGTFSVESKCGVEGTRGTVKFCILGTSVCVTVDKKGDDKGLSEIEKDSGVKEGLQKILDAERENLIKRAAETFKSGAKLPEEFNPFINGLSTSDKVKLANLSQEDKESLLRKMLEGDANALNTEAERLGLRARVTQEQLKALSEGVQKLVPPDVLKKVADAATQVCGFGGGSSSECESIVKKITGFVAPTGIETTGSIPVIDPKTVRIVSRDVPSGVRANIAQQVYSELEKKGFSQADLMHPESKRFEAAWRTTTEVLRNSLNNNGALHPLLDQASVLALVRREQGIPGNAKESGTGVRGQLQMTGRTARSTLGNVLFTANGGQKLDTTTFAREDQMGSVISGSIHLNQLLHKYVPVQEDGSYNRSAAATAFQAYNGFFGVGGDRDFGVKAAHDAEVFRQVLQTGDTSALVRLKPDRSRGSNDLALYSRILTTQPSDTSALPSPTYDPNPSFRSASPVVASLGKSPFGLSSGGIGGLLKKFIGGGRSSGSSGGGGSFGGGGSSGSFSDDTSNNSSGTSNSQPLPPVEIENNQSNETQTGDPVPPSLSLVVHPSTAQKGESVSVIWSTIGVSTTRVCQLSAESTEGSGVIAEGNEGTKVIQVPVNTPLTELRFSLRCVPKDTRINPEDARTSFILRIN</sequence>
<protein>
    <submittedName>
        <fullName evidence="2">Uncharacterized protein</fullName>
    </submittedName>
</protein>
<feature type="region of interest" description="Disordered" evidence="1">
    <location>
        <begin position="519"/>
        <end position="577"/>
    </location>
</feature>